<dbReference type="InParanoid" id="A0A7J8J001"/>
<organism evidence="2 3">
    <name type="scientific">Molossus molossus</name>
    <name type="common">Pallas' mastiff bat</name>
    <name type="synonym">Vespertilio molossus</name>
    <dbReference type="NCBI Taxonomy" id="27622"/>
    <lineage>
        <taxon>Eukaryota</taxon>
        <taxon>Metazoa</taxon>
        <taxon>Chordata</taxon>
        <taxon>Craniata</taxon>
        <taxon>Vertebrata</taxon>
        <taxon>Euteleostomi</taxon>
        <taxon>Mammalia</taxon>
        <taxon>Eutheria</taxon>
        <taxon>Laurasiatheria</taxon>
        <taxon>Chiroptera</taxon>
        <taxon>Yangochiroptera</taxon>
        <taxon>Molossidae</taxon>
        <taxon>Molossus</taxon>
    </lineage>
</organism>
<accession>A0A7J8J001</accession>
<sequence length="156" mass="16439">MAAVGRLQCRVLSLGHSEQQTSTGTGHGVWERRGQGEPLQTPGDPVRSGEGQRPRGPSVTYVGAHDPAPWGRRLEVTRTVTPSDRPAPWTRPPTPMRPLTWPTSGLPGPRGLSSCLGPSAVAGHLVCQMLPPETSLWLLGPQAPAAGSEAFSVQTG</sequence>
<feature type="region of interest" description="Disordered" evidence="1">
    <location>
        <begin position="15"/>
        <end position="105"/>
    </location>
</feature>
<evidence type="ECO:0000313" key="2">
    <source>
        <dbReference type="EMBL" id="KAF6489841.1"/>
    </source>
</evidence>
<reference evidence="2 3" key="1">
    <citation type="journal article" date="2020" name="Nature">
        <title>Six reference-quality genomes reveal evolution of bat adaptations.</title>
        <authorList>
            <person name="Jebb D."/>
            <person name="Huang Z."/>
            <person name="Pippel M."/>
            <person name="Hughes G.M."/>
            <person name="Lavrichenko K."/>
            <person name="Devanna P."/>
            <person name="Winkler S."/>
            <person name="Jermiin L.S."/>
            <person name="Skirmuntt E.C."/>
            <person name="Katzourakis A."/>
            <person name="Burkitt-Gray L."/>
            <person name="Ray D.A."/>
            <person name="Sullivan K.A.M."/>
            <person name="Roscito J.G."/>
            <person name="Kirilenko B.M."/>
            <person name="Davalos L.M."/>
            <person name="Corthals A.P."/>
            <person name="Power M.L."/>
            <person name="Jones G."/>
            <person name="Ransome R.D."/>
            <person name="Dechmann D.K.N."/>
            <person name="Locatelli A.G."/>
            <person name="Puechmaille S.J."/>
            <person name="Fedrigo O."/>
            <person name="Jarvis E.D."/>
            <person name="Hiller M."/>
            <person name="Vernes S.C."/>
            <person name="Myers E.W."/>
            <person name="Teeling E.C."/>
        </authorList>
    </citation>
    <scope>NUCLEOTIDE SEQUENCE [LARGE SCALE GENOMIC DNA]</scope>
    <source>
        <strain evidence="2">MMolMol1</strain>
        <tissue evidence="2">Muscle</tissue>
    </source>
</reference>
<name>A0A7J8J001_MOLMO</name>
<dbReference type="Proteomes" id="UP000550707">
    <property type="component" value="Unassembled WGS sequence"/>
</dbReference>
<protein>
    <submittedName>
        <fullName evidence="2">Uncharacterized protein</fullName>
    </submittedName>
</protein>
<proteinExistence type="predicted"/>
<keyword evidence="3" id="KW-1185">Reference proteome</keyword>
<gene>
    <name evidence="2" type="ORF">HJG59_010244</name>
</gene>
<comment type="caution">
    <text evidence="2">The sequence shown here is derived from an EMBL/GenBank/DDBJ whole genome shotgun (WGS) entry which is preliminary data.</text>
</comment>
<dbReference type="EMBL" id="JACASF010000003">
    <property type="protein sequence ID" value="KAF6489841.1"/>
    <property type="molecule type" value="Genomic_DNA"/>
</dbReference>
<evidence type="ECO:0000256" key="1">
    <source>
        <dbReference type="SAM" id="MobiDB-lite"/>
    </source>
</evidence>
<evidence type="ECO:0000313" key="3">
    <source>
        <dbReference type="Proteomes" id="UP000550707"/>
    </source>
</evidence>
<dbReference type="AlphaFoldDB" id="A0A7J8J001"/>